<keyword evidence="2" id="KW-1185">Reference proteome</keyword>
<reference evidence="1" key="1">
    <citation type="submission" date="2022-04" db="EMBL/GenBank/DDBJ databases">
        <title>Hymenobacter sp. isolated from the air.</title>
        <authorList>
            <person name="Won M."/>
            <person name="Lee C.-M."/>
            <person name="Woen H.-Y."/>
            <person name="Kwon S.-W."/>
        </authorList>
    </citation>
    <scope>NUCLEOTIDE SEQUENCE</scope>
    <source>
        <strain evidence="1">5116S-3</strain>
    </source>
</reference>
<dbReference type="KEGG" id="hcu:MUN79_03155"/>
<name>A0A8T9QDW2_9BACT</name>
<evidence type="ECO:0000313" key="2">
    <source>
        <dbReference type="Proteomes" id="UP000831796"/>
    </source>
</evidence>
<dbReference type="AlphaFoldDB" id="A0A8T9QDW2"/>
<dbReference type="Proteomes" id="UP000831796">
    <property type="component" value="Chromosome"/>
</dbReference>
<gene>
    <name evidence="1" type="ORF">MUN79_03155</name>
</gene>
<dbReference type="EMBL" id="CP095046">
    <property type="protein sequence ID" value="UOQ72993.1"/>
    <property type="molecule type" value="Genomic_DNA"/>
</dbReference>
<sequence length="53" mass="5817">MRLNLLTPSGLHFGQAPFDTLWQDALGGPVLVAAQQLMQALIVKHEQVAEKHP</sequence>
<organism evidence="1 2">
    <name type="scientific">Hymenobacter cellulosilyticus</name>
    <dbReference type="NCBI Taxonomy" id="2932248"/>
    <lineage>
        <taxon>Bacteria</taxon>
        <taxon>Pseudomonadati</taxon>
        <taxon>Bacteroidota</taxon>
        <taxon>Cytophagia</taxon>
        <taxon>Cytophagales</taxon>
        <taxon>Hymenobacteraceae</taxon>
        <taxon>Hymenobacter</taxon>
    </lineage>
</organism>
<evidence type="ECO:0000313" key="1">
    <source>
        <dbReference type="EMBL" id="UOQ72993.1"/>
    </source>
</evidence>
<dbReference type="RefSeq" id="WP_244676351.1">
    <property type="nucleotide sequence ID" value="NZ_CP095046.1"/>
</dbReference>
<protein>
    <submittedName>
        <fullName evidence="1">Uncharacterized protein</fullName>
    </submittedName>
</protein>
<proteinExistence type="predicted"/>
<accession>A0A8T9QDW2</accession>